<keyword evidence="3" id="KW-1185">Reference proteome</keyword>
<dbReference type="Proteomes" id="UP000242205">
    <property type="component" value="Chromosome"/>
</dbReference>
<accession>A0A2I6S772</accession>
<proteinExistence type="predicted"/>
<dbReference type="OrthoDB" id="8548318at2"/>
<dbReference type="KEGG" id="atw:C0099_09205"/>
<dbReference type="PROSITE" id="PS51257">
    <property type="entry name" value="PROKAR_LIPOPROTEIN"/>
    <property type="match status" value="1"/>
</dbReference>
<dbReference type="RefSeq" id="WP_102247164.1">
    <property type="nucleotide sequence ID" value="NZ_CP025682.1"/>
</dbReference>
<dbReference type="AlphaFoldDB" id="A0A2I6S772"/>
<dbReference type="EMBL" id="CP025682">
    <property type="protein sequence ID" value="AUN95098.1"/>
    <property type="molecule type" value="Genomic_DNA"/>
</dbReference>
<organism evidence="2 3">
    <name type="scientific">Pseudazoarcus pumilus</name>
    <dbReference type="NCBI Taxonomy" id="2067960"/>
    <lineage>
        <taxon>Bacteria</taxon>
        <taxon>Pseudomonadati</taxon>
        <taxon>Pseudomonadota</taxon>
        <taxon>Betaproteobacteria</taxon>
        <taxon>Rhodocyclales</taxon>
        <taxon>Zoogloeaceae</taxon>
        <taxon>Pseudazoarcus</taxon>
    </lineage>
</organism>
<gene>
    <name evidence="2" type="ORF">C0099_09205</name>
</gene>
<evidence type="ECO:0000313" key="3">
    <source>
        <dbReference type="Proteomes" id="UP000242205"/>
    </source>
</evidence>
<sequence length="68" mass="7370">MRVDFRLMTIAMLFPFAMLVGCDEPGPAEKAGAKVDQAVEDVKDAIEQDGPAEEAGEEIDNAVDRMTN</sequence>
<protein>
    <recommendedName>
        <fullName evidence="4">Cathelicidin antimicrobial peptide C-terminal domain-containing protein</fullName>
    </recommendedName>
</protein>
<evidence type="ECO:0000313" key="2">
    <source>
        <dbReference type="EMBL" id="AUN95098.1"/>
    </source>
</evidence>
<evidence type="ECO:0008006" key="4">
    <source>
        <dbReference type="Google" id="ProtNLM"/>
    </source>
</evidence>
<evidence type="ECO:0000256" key="1">
    <source>
        <dbReference type="SAM" id="MobiDB-lite"/>
    </source>
</evidence>
<feature type="region of interest" description="Disordered" evidence="1">
    <location>
        <begin position="48"/>
        <end position="68"/>
    </location>
</feature>
<name>A0A2I6S772_9RHOO</name>
<reference evidence="2 3" key="1">
    <citation type="submission" date="2018-01" db="EMBL/GenBank/DDBJ databases">
        <authorList>
            <person name="Fu G.-Y."/>
        </authorList>
    </citation>
    <scope>NUCLEOTIDE SEQUENCE [LARGE SCALE GENOMIC DNA]</scope>
    <source>
        <strain evidence="2 3">SY39</strain>
    </source>
</reference>
<feature type="compositionally biased region" description="Acidic residues" evidence="1">
    <location>
        <begin position="50"/>
        <end position="61"/>
    </location>
</feature>